<dbReference type="GO" id="GO:0051287">
    <property type="term" value="F:NAD binding"/>
    <property type="evidence" value="ECO:0007669"/>
    <property type="project" value="InterPro"/>
</dbReference>
<dbReference type="GO" id="GO:0006096">
    <property type="term" value="P:glycolytic process"/>
    <property type="evidence" value="ECO:0007669"/>
    <property type="project" value="TreeGrafter"/>
</dbReference>
<sequence>MGDVAMPVCVGINGFGPVGQAVLFSSFTEPTVKVVAINDASMNIDYIAYLLQRESPLSAADRASVVVVGEFICIQGSHKIRVSQKHDLVDIAWQDVGVHYVVECTGLSSTRERCWGHVTGGAKGVVIAGQSADAPTLILGANDAEFKKVCPVVCAGLPVAVALVPLIRFMHEQYGIDECSYTAIHGMRSAELTAGRSKNPQDWRQTRVSLDSIVPYIHTGNKTMERVLPGLVGRISGSAFQVPVTKGCAVDMLVRLSQPVPKEVLDEALKEAATGRLSGVFVYSNEDFVSRDCVPNGKLYYDAKTSHSIREGEAHKLLLWFDLDGGYAKRILSLLVFLHQMGDSDGM</sequence>
<dbReference type="OrthoDB" id="1152826at2759"/>
<dbReference type="Proteomes" id="UP000284403">
    <property type="component" value="Unassembled WGS sequence"/>
</dbReference>
<comment type="caution">
    <text evidence="7">The sequence shown here is derived from an EMBL/GenBank/DDBJ whole genome shotgun (WGS) entry which is preliminary data.</text>
</comment>
<evidence type="ECO:0000256" key="4">
    <source>
        <dbReference type="PIRSR" id="PIRSR000149-4"/>
    </source>
</evidence>
<keyword evidence="3" id="KW-0520">NAD</keyword>
<gene>
    <name evidence="7" type="ORF">Tco025E_01476</name>
</gene>
<dbReference type="InterPro" id="IPR020829">
    <property type="entry name" value="GlycerAld_3-P_DH_cat"/>
</dbReference>
<protein>
    <submittedName>
        <fullName evidence="7">Putative glyceraldehyde-3-phosphate dehydrogenase</fullName>
        <ecNumber evidence="7">1.2.1.12</ecNumber>
        <ecNumber evidence="7">5.3.1.1</ecNumber>
    </submittedName>
</protein>
<dbReference type="Pfam" id="PF02800">
    <property type="entry name" value="Gp_dh_C"/>
    <property type="match status" value="1"/>
</dbReference>
<dbReference type="SUPFAM" id="SSF55347">
    <property type="entry name" value="Glyceraldehyde-3-phosphate dehydrogenase-like, C-terminal domain"/>
    <property type="match status" value="1"/>
</dbReference>
<name>A0A3R7M4D0_9TRYP</name>
<reference evidence="7 8" key="1">
    <citation type="journal article" date="2018" name="BMC Genomics">
        <title>Genomic comparison of Trypanosoma conorhini and Trypanosoma rangeli to Trypanosoma cruzi strains of high and low virulence.</title>
        <authorList>
            <person name="Bradwell K.R."/>
            <person name="Koparde V.N."/>
            <person name="Matveyev A.V."/>
            <person name="Serrano M.G."/>
            <person name="Alves J.M."/>
            <person name="Parikh H."/>
            <person name="Huang B."/>
            <person name="Lee V."/>
            <person name="Espinosa-Alvarez O."/>
            <person name="Ortiz P.A."/>
            <person name="Costa-Martins A.G."/>
            <person name="Teixeira M.M."/>
            <person name="Buck G.A."/>
        </authorList>
    </citation>
    <scope>NUCLEOTIDE SEQUENCE [LARGE SCALE GENOMIC DNA]</scope>
    <source>
        <strain evidence="7 8">025E</strain>
    </source>
</reference>
<dbReference type="GO" id="GO:0004365">
    <property type="term" value="F:glyceraldehyde-3-phosphate dehydrogenase (NAD+) (phosphorylating) activity"/>
    <property type="evidence" value="ECO:0007669"/>
    <property type="project" value="UniProtKB-EC"/>
</dbReference>
<dbReference type="RefSeq" id="XP_029231515.1">
    <property type="nucleotide sequence ID" value="XM_029368414.1"/>
</dbReference>
<dbReference type="GO" id="GO:0004807">
    <property type="term" value="F:triose-phosphate isomerase activity"/>
    <property type="evidence" value="ECO:0007669"/>
    <property type="project" value="UniProtKB-EC"/>
</dbReference>
<dbReference type="GO" id="GO:0005829">
    <property type="term" value="C:cytosol"/>
    <property type="evidence" value="ECO:0007669"/>
    <property type="project" value="TreeGrafter"/>
</dbReference>
<feature type="site" description="Activates thiol group during catalysis" evidence="4">
    <location>
        <position position="185"/>
    </location>
</feature>
<dbReference type="PANTHER" id="PTHR10836:SF136">
    <property type="entry name" value="DEHYDROGENASE, PUTATIVE-RELATED"/>
    <property type="match status" value="1"/>
</dbReference>
<dbReference type="Gene3D" id="3.40.50.720">
    <property type="entry name" value="NAD(P)-binding Rossmann-like Domain"/>
    <property type="match status" value="1"/>
</dbReference>
<keyword evidence="3" id="KW-0547">Nucleotide-binding</keyword>
<evidence type="ECO:0000313" key="8">
    <source>
        <dbReference type="Proteomes" id="UP000284403"/>
    </source>
</evidence>
<feature type="domain" description="Glyceraldehyde 3-phosphate dehydrogenase NAD(P) binding" evidence="6">
    <location>
        <begin position="8"/>
        <end position="154"/>
    </location>
</feature>
<dbReference type="PANTHER" id="PTHR10836">
    <property type="entry name" value="GLYCERALDEHYDE 3-PHOSPHATE DEHYDROGENASE"/>
    <property type="match status" value="1"/>
</dbReference>
<dbReference type="SMART" id="SM00846">
    <property type="entry name" value="Gp_dh_N"/>
    <property type="match status" value="1"/>
</dbReference>
<dbReference type="EC" id="5.3.1.1" evidence="7"/>
<dbReference type="InterPro" id="IPR020831">
    <property type="entry name" value="GlycerAld/Erythrose_P_DH"/>
</dbReference>
<dbReference type="Gene3D" id="3.30.360.10">
    <property type="entry name" value="Dihydrodipicolinate Reductase, domain 2"/>
    <property type="match status" value="1"/>
</dbReference>
<evidence type="ECO:0000256" key="2">
    <source>
        <dbReference type="ARBA" id="ARBA00023002"/>
    </source>
</evidence>
<comment type="similarity">
    <text evidence="1 5">Belongs to the glyceraldehyde-3-phosphate dehydrogenase family.</text>
</comment>
<evidence type="ECO:0000259" key="6">
    <source>
        <dbReference type="SMART" id="SM00846"/>
    </source>
</evidence>
<feature type="binding site" evidence="3">
    <location>
        <position position="39"/>
    </location>
    <ligand>
        <name>NAD(+)</name>
        <dbReference type="ChEBI" id="CHEBI:57540"/>
    </ligand>
</feature>
<organism evidence="7 8">
    <name type="scientific">Trypanosoma conorhini</name>
    <dbReference type="NCBI Taxonomy" id="83891"/>
    <lineage>
        <taxon>Eukaryota</taxon>
        <taxon>Discoba</taxon>
        <taxon>Euglenozoa</taxon>
        <taxon>Kinetoplastea</taxon>
        <taxon>Metakinetoplastina</taxon>
        <taxon>Trypanosomatida</taxon>
        <taxon>Trypanosomatidae</taxon>
        <taxon>Trypanosoma</taxon>
    </lineage>
</organism>
<evidence type="ECO:0000256" key="3">
    <source>
        <dbReference type="PIRSR" id="PIRSR000149-3"/>
    </source>
</evidence>
<proteinExistence type="inferred from homology"/>
<evidence type="ECO:0000256" key="5">
    <source>
        <dbReference type="RuleBase" id="RU000397"/>
    </source>
</evidence>
<dbReference type="PRINTS" id="PR00078">
    <property type="entry name" value="G3PDHDRGNASE"/>
</dbReference>
<dbReference type="InterPro" id="IPR020828">
    <property type="entry name" value="GlycerAld_3-P_DH_NAD(P)-bd"/>
</dbReference>
<keyword evidence="7" id="KW-0413">Isomerase</keyword>
<dbReference type="AlphaFoldDB" id="A0A3R7M4D0"/>
<dbReference type="Pfam" id="PF00044">
    <property type="entry name" value="Gp_dh_N"/>
    <property type="match status" value="1"/>
</dbReference>
<dbReference type="InterPro" id="IPR036291">
    <property type="entry name" value="NAD(P)-bd_dom_sf"/>
</dbReference>
<evidence type="ECO:0000256" key="1">
    <source>
        <dbReference type="ARBA" id="ARBA00007406"/>
    </source>
</evidence>
<keyword evidence="2 7" id="KW-0560">Oxidoreductase</keyword>
<dbReference type="PIRSF" id="PIRSF000149">
    <property type="entry name" value="GAP_DH"/>
    <property type="match status" value="1"/>
</dbReference>
<dbReference type="EC" id="1.2.1.12" evidence="7"/>
<dbReference type="EMBL" id="MKKU01000047">
    <property type="protein sequence ID" value="RNF26309.1"/>
    <property type="molecule type" value="Genomic_DNA"/>
</dbReference>
<evidence type="ECO:0000313" key="7">
    <source>
        <dbReference type="EMBL" id="RNF26309.1"/>
    </source>
</evidence>
<dbReference type="GeneID" id="40315087"/>
<keyword evidence="8" id="KW-1185">Reference proteome</keyword>
<accession>A0A3R7M4D0</accession>
<dbReference type="SUPFAM" id="SSF51735">
    <property type="entry name" value="NAD(P)-binding Rossmann-fold domains"/>
    <property type="match status" value="1"/>
</dbReference>